<dbReference type="AlphaFoldDB" id="A0A9D1R0S3"/>
<dbReference type="Proteomes" id="UP000824264">
    <property type="component" value="Unassembled WGS sequence"/>
</dbReference>
<dbReference type="Gene3D" id="1.20.1250.20">
    <property type="entry name" value="MFS general substrate transporter like domains"/>
    <property type="match status" value="1"/>
</dbReference>
<dbReference type="Pfam" id="PF07690">
    <property type="entry name" value="MFS_1"/>
    <property type="match status" value="1"/>
</dbReference>
<reference evidence="7" key="2">
    <citation type="submission" date="2021-04" db="EMBL/GenBank/DDBJ databases">
        <authorList>
            <person name="Gilroy R."/>
        </authorList>
    </citation>
    <scope>NUCLEOTIDE SEQUENCE</scope>
    <source>
        <strain evidence="7">ChiSxjej5B17-1746</strain>
    </source>
</reference>
<feature type="domain" description="Major facilitator superfamily (MFS) profile" evidence="6">
    <location>
        <begin position="15"/>
        <end position="389"/>
    </location>
</feature>
<proteinExistence type="predicted"/>
<feature type="transmembrane region" description="Helical" evidence="5">
    <location>
        <begin position="212"/>
        <end position="234"/>
    </location>
</feature>
<name>A0A9D1R0S3_9BACT</name>
<feature type="transmembrane region" description="Helical" evidence="5">
    <location>
        <begin position="12"/>
        <end position="39"/>
    </location>
</feature>
<feature type="transmembrane region" description="Helical" evidence="5">
    <location>
        <begin position="171"/>
        <end position="191"/>
    </location>
</feature>
<feature type="transmembrane region" description="Helical" evidence="5">
    <location>
        <begin position="141"/>
        <end position="159"/>
    </location>
</feature>
<comment type="caution">
    <text evidence="7">The sequence shown here is derived from an EMBL/GenBank/DDBJ whole genome shotgun (WGS) entry which is preliminary data.</text>
</comment>
<evidence type="ECO:0000259" key="6">
    <source>
        <dbReference type="PROSITE" id="PS50850"/>
    </source>
</evidence>
<dbReference type="EMBL" id="DXGI01000398">
    <property type="protein sequence ID" value="HIW79596.1"/>
    <property type="molecule type" value="Genomic_DNA"/>
</dbReference>
<feature type="transmembrane region" description="Helical" evidence="5">
    <location>
        <begin position="339"/>
        <end position="360"/>
    </location>
</feature>
<organism evidence="7 8">
    <name type="scientific">Candidatus Bilophila faecipullorum</name>
    <dbReference type="NCBI Taxonomy" id="2838482"/>
    <lineage>
        <taxon>Bacteria</taxon>
        <taxon>Pseudomonadati</taxon>
        <taxon>Thermodesulfobacteriota</taxon>
        <taxon>Desulfovibrionia</taxon>
        <taxon>Desulfovibrionales</taxon>
        <taxon>Desulfovibrionaceae</taxon>
        <taxon>Bilophila</taxon>
    </lineage>
</organism>
<feature type="transmembrane region" description="Helical" evidence="5">
    <location>
        <begin position="111"/>
        <end position="129"/>
    </location>
</feature>
<feature type="compositionally biased region" description="Basic and acidic residues" evidence="4">
    <location>
        <begin position="401"/>
        <end position="413"/>
    </location>
</feature>
<dbReference type="GO" id="GO:0022857">
    <property type="term" value="F:transmembrane transporter activity"/>
    <property type="evidence" value="ECO:0007669"/>
    <property type="project" value="InterPro"/>
</dbReference>
<evidence type="ECO:0000256" key="3">
    <source>
        <dbReference type="ARBA" id="ARBA00023136"/>
    </source>
</evidence>
<keyword evidence="1 5" id="KW-0812">Transmembrane</keyword>
<dbReference type="CDD" id="cd17489">
    <property type="entry name" value="MFS_YfcJ_like"/>
    <property type="match status" value="1"/>
</dbReference>
<dbReference type="SUPFAM" id="SSF103473">
    <property type="entry name" value="MFS general substrate transporter"/>
    <property type="match status" value="1"/>
</dbReference>
<reference evidence="7" key="1">
    <citation type="journal article" date="2021" name="PeerJ">
        <title>Extensive microbial diversity within the chicken gut microbiome revealed by metagenomics and culture.</title>
        <authorList>
            <person name="Gilroy R."/>
            <person name="Ravi A."/>
            <person name="Getino M."/>
            <person name="Pursley I."/>
            <person name="Horton D.L."/>
            <person name="Alikhan N.F."/>
            <person name="Baker D."/>
            <person name="Gharbi K."/>
            <person name="Hall N."/>
            <person name="Watson M."/>
            <person name="Adriaenssens E.M."/>
            <person name="Foster-Nyarko E."/>
            <person name="Jarju S."/>
            <person name="Secka A."/>
            <person name="Antonio M."/>
            <person name="Oren A."/>
            <person name="Chaudhuri R.R."/>
            <person name="La Ragione R."/>
            <person name="Hildebrand F."/>
            <person name="Pallen M.J."/>
        </authorList>
    </citation>
    <scope>NUCLEOTIDE SEQUENCE</scope>
    <source>
        <strain evidence="7">ChiSxjej5B17-1746</strain>
    </source>
</reference>
<dbReference type="PANTHER" id="PTHR23531">
    <property type="entry name" value="QUINOLENE RESISTANCE PROTEIN NORA"/>
    <property type="match status" value="1"/>
</dbReference>
<feature type="transmembrane region" description="Helical" evidence="5">
    <location>
        <begin position="366"/>
        <end position="384"/>
    </location>
</feature>
<accession>A0A9D1R0S3</accession>
<protein>
    <submittedName>
        <fullName evidence="7">MFS transporter</fullName>
    </submittedName>
</protein>
<dbReference type="InterPro" id="IPR011701">
    <property type="entry name" value="MFS"/>
</dbReference>
<dbReference type="InterPro" id="IPR036259">
    <property type="entry name" value="MFS_trans_sf"/>
</dbReference>
<feature type="transmembrane region" description="Helical" evidence="5">
    <location>
        <begin position="246"/>
        <end position="264"/>
    </location>
</feature>
<evidence type="ECO:0000256" key="4">
    <source>
        <dbReference type="SAM" id="MobiDB-lite"/>
    </source>
</evidence>
<feature type="region of interest" description="Disordered" evidence="4">
    <location>
        <begin position="393"/>
        <end position="413"/>
    </location>
</feature>
<evidence type="ECO:0000256" key="5">
    <source>
        <dbReference type="SAM" id="Phobius"/>
    </source>
</evidence>
<keyword evidence="2 5" id="KW-1133">Transmembrane helix</keyword>
<evidence type="ECO:0000256" key="2">
    <source>
        <dbReference type="ARBA" id="ARBA00022989"/>
    </source>
</evidence>
<feature type="transmembrane region" description="Helical" evidence="5">
    <location>
        <begin position="300"/>
        <end position="318"/>
    </location>
</feature>
<sequence length="413" mass="44344">MRRRFRPESPLFTRSFVAICCANLLFFIGGFMLVPVLPLYLLEGLHASKSVVGGILSTYMLGSLFMRPVSGFLVDQFPRKPLFLLCAVLFVLQFGGYLMVSTLLLLAVLRALHGMCFGTLTTTAATLAVDVIPLPKLGTGIGIYGMMGSLSMALGPMIGMLVQEAASYEGVFLAAMGCAAGGLVLGLLVRSEKAERIRGGKITLDRFFLKNGGWAFVCLVLMAFVYGLLINYLSVFAWERGIEANSGYFFLFMSIGLIMSRFFAGGMIDRGHIRGLILAGKGLILGASLLFLLIPAESVFFGSALIFGLGFGMMSPSYQTMFINLADPTRRGTANSTYLVAWDIGIGVAVLSGGLIADALSLDAAFGFSLMLLALSGALFMWQAGPHYERNRLRPGGAERSAAEEKAAERKAA</sequence>
<dbReference type="InterPro" id="IPR020846">
    <property type="entry name" value="MFS_dom"/>
</dbReference>
<keyword evidence="3 5" id="KW-0472">Membrane</keyword>
<evidence type="ECO:0000256" key="1">
    <source>
        <dbReference type="ARBA" id="ARBA00022692"/>
    </source>
</evidence>
<dbReference type="InterPro" id="IPR052714">
    <property type="entry name" value="MFS_Exporter"/>
</dbReference>
<dbReference type="PROSITE" id="PS50850">
    <property type="entry name" value="MFS"/>
    <property type="match status" value="1"/>
</dbReference>
<evidence type="ECO:0000313" key="8">
    <source>
        <dbReference type="Proteomes" id="UP000824264"/>
    </source>
</evidence>
<feature type="transmembrane region" description="Helical" evidence="5">
    <location>
        <begin position="51"/>
        <end position="70"/>
    </location>
</feature>
<evidence type="ECO:0000313" key="7">
    <source>
        <dbReference type="EMBL" id="HIW79596.1"/>
    </source>
</evidence>
<feature type="transmembrane region" description="Helical" evidence="5">
    <location>
        <begin position="276"/>
        <end position="294"/>
    </location>
</feature>
<dbReference type="PANTHER" id="PTHR23531:SF1">
    <property type="entry name" value="QUINOLENE RESISTANCE PROTEIN NORA"/>
    <property type="match status" value="1"/>
</dbReference>
<gene>
    <name evidence="7" type="ORF">H9874_10715</name>
</gene>
<feature type="transmembrane region" description="Helical" evidence="5">
    <location>
        <begin position="82"/>
        <end position="105"/>
    </location>
</feature>